<sequence length="147" mass="16808">MMSLIEEIQHGQDRAIDRISLTVMQQAMVSGKVRPSDIAKTLQVNPSSVTRRVQTLEDEGRVSVVVDPNDHRSCLIDITDKGREELKRLEDAGLDVFSRILEGWSEDEVCTFANLTLRFANSMKNWRLSHPATQESKSTSPRKKRWR</sequence>
<dbReference type="PRINTS" id="PR00598">
    <property type="entry name" value="HTHMARR"/>
</dbReference>
<dbReference type="PANTHER" id="PTHR33164:SF43">
    <property type="entry name" value="HTH-TYPE TRANSCRIPTIONAL REPRESSOR YETL"/>
    <property type="match status" value="1"/>
</dbReference>
<protein>
    <submittedName>
        <fullName evidence="3">MarR family winged helix-turn-helix transcriptional regulator</fullName>
    </submittedName>
</protein>
<evidence type="ECO:0000313" key="4">
    <source>
        <dbReference type="Proteomes" id="UP001597079"/>
    </source>
</evidence>
<evidence type="ECO:0000259" key="2">
    <source>
        <dbReference type="PROSITE" id="PS50995"/>
    </source>
</evidence>
<name>A0ABW4JL72_9BACL</name>
<dbReference type="InterPro" id="IPR036390">
    <property type="entry name" value="WH_DNA-bd_sf"/>
</dbReference>
<feature type="domain" description="HTH marR-type" evidence="2">
    <location>
        <begin position="1"/>
        <end position="121"/>
    </location>
</feature>
<dbReference type="PANTHER" id="PTHR33164">
    <property type="entry name" value="TRANSCRIPTIONAL REGULATOR, MARR FAMILY"/>
    <property type="match status" value="1"/>
</dbReference>
<proteinExistence type="predicted"/>
<dbReference type="Pfam" id="PF01047">
    <property type="entry name" value="MarR"/>
    <property type="match status" value="1"/>
</dbReference>
<dbReference type="SMART" id="SM00347">
    <property type="entry name" value="HTH_MARR"/>
    <property type="match status" value="1"/>
</dbReference>
<evidence type="ECO:0000256" key="1">
    <source>
        <dbReference type="ARBA" id="ARBA00023125"/>
    </source>
</evidence>
<dbReference type="InterPro" id="IPR039422">
    <property type="entry name" value="MarR/SlyA-like"/>
</dbReference>
<comment type="caution">
    <text evidence="3">The sequence shown here is derived from an EMBL/GenBank/DDBJ whole genome shotgun (WGS) entry which is preliminary data.</text>
</comment>
<evidence type="ECO:0000313" key="3">
    <source>
        <dbReference type="EMBL" id="MFD1677177.1"/>
    </source>
</evidence>
<dbReference type="Gene3D" id="1.10.10.10">
    <property type="entry name" value="Winged helix-like DNA-binding domain superfamily/Winged helix DNA-binding domain"/>
    <property type="match status" value="1"/>
</dbReference>
<dbReference type="Proteomes" id="UP001597079">
    <property type="component" value="Unassembled WGS sequence"/>
</dbReference>
<dbReference type="InterPro" id="IPR036388">
    <property type="entry name" value="WH-like_DNA-bd_sf"/>
</dbReference>
<keyword evidence="1" id="KW-0238">DNA-binding</keyword>
<dbReference type="RefSeq" id="WP_377945094.1">
    <property type="nucleotide sequence ID" value="NZ_JBHUCX010000087.1"/>
</dbReference>
<accession>A0ABW4JL72</accession>
<reference evidence="4" key="1">
    <citation type="journal article" date="2019" name="Int. J. Syst. Evol. Microbiol.">
        <title>The Global Catalogue of Microorganisms (GCM) 10K type strain sequencing project: providing services to taxonomists for standard genome sequencing and annotation.</title>
        <authorList>
            <consortium name="The Broad Institute Genomics Platform"/>
            <consortium name="The Broad Institute Genome Sequencing Center for Infectious Disease"/>
            <person name="Wu L."/>
            <person name="Ma J."/>
        </authorList>
    </citation>
    <scope>NUCLEOTIDE SEQUENCE [LARGE SCALE GENOMIC DNA]</scope>
    <source>
        <strain evidence="4">CGMCC 1.12286</strain>
    </source>
</reference>
<keyword evidence="4" id="KW-1185">Reference proteome</keyword>
<dbReference type="SUPFAM" id="SSF46785">
    <property type="entry name" value="Winged helix' DNA-binding domain"/>
    <property type="match status" value="1"/>
</dbReference>
<dbReference type="EMBL" id="JBHUCX010000087">
    <property type="protein sequence ID" value="MFD1677177.1"/>
    <property type="molecule type" value="Genomic_DNA"/>
</dbReference>
<dbReference type="PROSITE" id="PS50995">
    <property type="entry name" value="HTH_MARR_2"/>
    <property type="match status" value="1"/>
</dbReference>
<organism evidence="3 4">
    <name type="scientific">Alicyclobacillus fodiniaquatilis</name>
    <dbReference type="NCBI Taxonomy" id="1661150"/>
    <lineage>
        <taxon>Bacteria</taxon>
        <taxon>Bacillati</taxon>
        <taxon>Bacillota</taxon>
        <taxon>Bacilli</taxon>
        <taxon>Bacillales</taxon>
        <taxon>Alicyclobacillaceae</taxon>
        <taxon>Alicyclobacillus</taxon>
    </lineage>
</organism>
<dbReference type="InterPro" id="IPR000835">
    <property type="entry name" value="HTH_MarR-typ"/>
</dbReference>
<gene>
    <name evidence="3" type="ORF">ACFSB2_21110</name>
</gene>